<dbReference type="PANTHER" id="PTHR30469:SF15">
    <property type="entry name" value="HLYD FAMILY OF SECRETION PROTEINS"/>
    <property type="match status" value="1"/>
</dbReference>
<dbReference type="STRING" id="1123010.SAMN02745724_02128"/>
<dbReference type="Gene3D" id="1.10.287.470">
    <property type="entry name" value="Helix hairpin bin"/>
    <property type="match status" value="1"/>
</dbReference>
<evidence type="ECO:0000313" key="7">
    <source>
        <dbReference type="Proteomes" id="UP000198862"/>
    </source>
</evidence>
<protein>
    <submittedName>
        <fullName evidence="6">RND family efflux transporter, MFP subunit</fullName>
    </submittedName>
</protein>
<evidence type="ECO:0000259" key="5">
    <source>
        <dbReference type="Pfam" id="PF25989"/>
    </source>
</evidence>
<dbReference type="SUPFAM" id="SSF111369">
    <property type="entry name" value="HlyD-like secretion proteins"/>
    <property type="match status" value="1"/>
</dbReference>
<accession>A0A1I1KNC3</accession>
<evidence type="ECO:0000259" key="4">
    <source>
        <dbReference type="Pfam" id="PF25917"/>
    </source>
</evidence>
<dbReference type="Proteomes" id="UP000198862">
    <property type="component" value="Unassembled WGS sequence"/>
</dbReference>
<dbReference type="InterPro" id="IPR058637">
    <property type="entry name" value="YknX-like_C"/>
</dbReference>
<sequence length="355" mass="39097">MKKLLLSMLSAALITSTLAVSAEDQKAKLVTVDLAKNEQVNPTTWLPGNVISRTNSPISAEQTGQLLWIEDVGKKVKKGQEIATIDNRHLKLQLAQRHALLKQHEADVEYLTKQKKRMSKLNKMNNTALSELERIIKDLAIAQNEVLALASQIAQTQLAIDKTHITAPFSGSISQRFVNVGELISIGRPLVQLVDTYHLDIKIAAPMNIAPYLKQDAKVMVKWQEKLIELPVRTWSQAGSQISRTFDVHLSADGLNLLAGSAVTVSLPKDATKLATLVPRDALVLREKEIYILTVDENNQAKKVNVLVGQGIGQWVSISGDVNAGDEVIIRGGERLQAGQQIRRNKDLVAKVELN</sequence>
<dbReference type="AlphaFoldDB" id="A0A1I1KNC3"/>
<dbReference type="GO" id="GO:1990281">
    <property type="term" value="C:efflux pump complex"/>
    <property type="evidence" value="ECO:0007669"/>
    <property type="project" value="TreeGrafter"/>
</dbReference>
<dbReference type="Pfam" id="PF25917">
    <property type="entry name" value="BSH_RND"/>
    <property type="match status" value="1"/>
</dbReference>
<dbReference type="InterPro" id="IPR006143">
    <property type="entry name" value="RND_pump_MFP"/>
</dbReference>
<feature type="coiled-coil region" evidence="2">
    <location>
        <begin position="101"/>
        <end position="145"/>
    </location>
</feature>
<evidence type="ECO:0000256" key="2">
    <source>
        <dbReference type="SAM" id="Coils"/>
    </source>
</evidence>
<evidence type="ECO:0000256" key="3">
    <source>
        <dbReference type="SAM" id="SignalP"/>
    </source>
</evidence>
<keyword evidence="2" id="KW-0175">Coiled coil</keyword>
<dbReference type="Gene3D" id="2.40.420.20">
    <property type="match status" value="1"/>
</dbReference>
<dbReference type="NCBIfam" id="TIGR01730">
    <property type="entry name" value="RND_mfp"/>
    <property type="match status" value="1"/>
</dbReference>
<dbReference type="GO" id="GO:0015562">
    <property type="term" value="F:efflux transmembrane transporter activity"/>
    <property type="evidence" value="ECO:0007669"/>
    <property type="project" value="TreeGrafter"/>
</dbReference>
<evidence type="ECO:0000256" key="1">
    <source>
        <dbReference type="ARBA" id="ARBA00009477"/>
    </source>
</evidence>
<dbReference type="Gene3D" id="2.40.50.100">
    <property type="match status" value="1"/>
</dbReference>
<gene>
    <name evidence="6" type="ORF">SAMN02745724_02128</name>
</gene>
<feature type="domain" description="Multidrug resistance protein MdtA-like barrel-sandwich hybrid" evidence="4">
    <location>
        <begin position="72"/>
        <end position="194"/>
    </location>
</feature>
<dbReference type="Pfam" id="PF25989">
    <property type="entry name" value="YknX_C"/>
    <property type="match status" value="1"/>
</dbReference>
<dbReference type="EMBL" id="FOLO01000013">
    <property type="protein sequence ID" value="SFC62065.1"/>
    <property type="molecule type" value="Genomic_DNA"/>
</dbReference>
<dbReference type="RefSeq" id="WP_245763800.1">
    <property type="nucleotide sequence ID" value="NZ_FOLO01000013.1"/>
</dbReference>
<feature type="chain" id="PRO_5011612036" evidence="3">
    <location>
        <begin position="22"/>
        <end position="355"/>
    </location>
</feature>
<feature type="signal peptide" evidence="3">
    <location>
        <begin position="1"/>
        <end position="21"/>
    </location>
</feature>
<evidence type="ECO:0000313" key="6">
    <source>
        <dbReference type="EMBL" id="SFC62065.1"/>
    </source>
</evidence>
<keyword evidence="3" id="KW-0732">Signal</keyword>
<comment type="similarity">
    <text evidence="1">Belongs to the membrane fusion protein (MFP) (TC 8.A.1) family.</text>
</comment>
<proteinExistence type="inferred from homology"/>
<reference evidence="6 7" key="1">
    <citation type="submission" date="2016-10" db="EMBL/GenBank/DDBJ databases">
        <authorList>
            <person name="de Groot N.N."/>
        </authorList>
    </citation>
    <scope>NUCLEOTIDE SEQUENCE [LARGE SCALE GENOMIC DNA]</scope>
    <source>
        <strain evidence="6 7">DSM 6059</strain>
    </source>
</reference>
<feature type="domain" description="YknX-like C-terminal permuted SH3-like" evidence="5">
    <location>
        <begin position="277"/>
        <end position="343"/>
    </location>
</feature>
<dbReference type="InterPro" id="IPR058625">
    <property type="entry name" value="MdtA-like_BSH"/>
</dbReference>
<organism evidence="6 7">
    <name type="scientific">Pseudoalteromonas denitrificans DSM 6059</name>
    <dbReference type="NCBI Taxonomy" id="1123010"/>
    <lineage>
        <taxon>Bacteria</taxon>
        <taxon>Pseudomonadati</taxon>
        <taxon>Pseudomonadota</taxon>
        <taxon>Gammaproteobacteria</taxon>
        <taxon>Alteromonadales</taxon>
        <taxon>Pseudoalteromonadaceae</taxon>
        <taxon>Pseudoalteromonas</taxon>
    </lineage>
</organism>
<keyword evidence="7" id="KW-1185">Reference proteome</keyword>
<dbReference type="Gene3D" id="2.40.30.170">
    <property type="match status" value="1"/>
</dbReference>
<name>A0A1I1KNC3_9GAMM</name>
<dbReference type="PANTHER" id="PTHR30469">
    <property type="entry name" value="MULTIDRUG RESISTANCE PROTEIN MDTA"/>
    <property type="match status" value="1"/>
</dbReference>